<feature type="compositionally biased region" description="Gly residues" evidence="1">
    <location>
        <begin position="29"/>
        <end position="40"/>
    </location>
</feature>
<feature type="region of interest" description="Disordered" evidence="1">
    <location>
        <begin position="29"/>
        <end position="58"/>
    </location>
</feature>
<proteinExistence type="predicted"/>
<evidence type="ECO:0000313" key="2">
    <source>
        <dbReference type="EMBL" id="JAD55573.1"/>
    </source>
</evidence>
<reference evidence="2" key="2">
    <citation type="journal article" date="2015" name="Data Brief">
        <title>Shoot transcriptome of the giant reed, Arundo donax.</title>
        <authorList>
            <person name="Barrero R.A."/>
            <person name="Guerrero F.D."/>
            <person name="Moolhuijzen P."/>
            <person name="Goolsby J.A."/>
            <person name="Tidwell J."/>
            <person name="Bellgard S.E."/>
            <person name="Bellgard M.I."/>
        </authorList>
    </citation>
    <scope>NUCLEOTIDE SEQUENCE</scope>
    <source>
        <tissue evidence="2">Shoot tissue taken approximately 20 cm above the soil surface</tissue>
    </source>
</reference>
<dbReference type="EMBL" id="GBRH01242322">
    <property type="protein sequence ID" value="JAD55573.1"/>
    <property type="molecule type" value="Transcribed_RNA"/>
</dbReference>
<name>A0A0A9B0C8_ARUDO</name>
<reference evidence="2" key="1">
    <citation type="submission" date="2014-09" db="EMBL/GenBank/DDBJ databases">
        <authorList>
            <person name="Magalhaes I.L.F."/>
            <person name="Oliveira U."/>
            <person name="Santos F.R."/>
            <person name="Vidigal T.H.D.A."/>
            <person name="Brescovit A.D."/>
            <person name="Santos A.J."/>
        </authorList>
    </citation>
    <scope>NUCLEOTIDE SEQUENCE</scope>
    <source>
        <tissue evidence="2">Shoot tissue taken approximately 20 cm above the soil surface</tissue>
    </source>
</reference>
<dbReference type="AlphaFoldDB" id="A0A0A9B0C8"/>
<evidence type="ECO:0000256" key="1">
    <source>
        <dbReference type="SAM" id="MobiDB-lite"/>
    </source>
</evidence>
<protein>
    <submittedName>
        <fullName evidence="2">Uncharacterized protein</fullName>
    </submittedName>
</protein>
<organism evidence="2">
    <name type="scientific">Arundo donax</name>
    <name type="common">Giant reed</name>
    <name type="synonym">Donax arundinaceus</name>
    <dbReference type="NCBI Taxonomy" id="35708"/>
    <lineage>
        <taxon>Eukaryota</taxon>
        <taxon>Viridiplantae</taxon>
        <taxon>Streptophyta</taxon>
        <taxon>Embryophyta</taxon>
        <taxon>Tracheophyta</taxon>
        <taxon>Spermatophyta</taxon>
        <taxon>Magnoliopsida</taxon>
        <taxon>Liliopsida</taxon>
        <taxon>Poales</taxon>
        <taxon>Poaceae</taxon>
        <taxon>PACMAD clade</taxon>
        <taxon>Arundinoideae</taxon>
        <taxon>Arundineae</taxon>
        <taxon>Arundo</taxon>
    </lineage>
</organism>
<accession>A0A0A9B0C8</accession>
<sequence length="58" mass="5781">MLVLLLVHHHGDEPKPNVQVSVVAVGHCGGVGGGGNGDGGRQTPKSGKGARNSTARRG</sequence>